<dbReference type="PROSITE" id="PS50041">
    <property type="entry name" value="C_TYPE_LECTIN_2"/>
    <property type="match status" value="1"/>
</dbReference>
<feature type="non-terminal residue" evidence="3">
    <location>
        <position position="1"/>
    </location>
</feature>
<evidence type="ECO:0000259" key="2">
    <source>
        <dbReference type="PROSITE" id="PS50041"/>
    </source>
</evidence>
<feature type="chain" id="PRO_5008588457" description="C-type lectin domain-containing protein" evidence="1">
    <location>
        <begin position="22"/>
        <end position="163"/>
    </location>
</feature>
<dbReference type="Pfam" id="PF00059">
    <property type="entry name" value="Lectin_C"/>
    <property type="match status" value="1"/>
</dbReference>
<dbReference type="SUPFAM" id="SSF56436">
    <property type="entry name" value="C-type lectin-like"/>
    <property type="match status" value="1"/>
</dbReference>
<dbReference type="CDD" id="cd00037">
    <property type="entry name" value="CLECT"/>
    <property type="match status" value="1"/>
</dbReference>
<reference evidence="3" key="1">
    <citation type="submission" date="2015-11" db="EMBL/GenBank/DDBJ databases">
        <title>De novo transcriptome assembly of four potential Pierce s Disease insect vectors from Arizona vineyards.</title>
        <authorList>
            <person name="Tassone E.E."/>
        </authorList>
    </citation>
    <scope>NUCLEOTIDE SEQUENCE</scope>
</reference>
<keyword evidence="1" id="KW-0732">Signal</keyword>
<dbReference type="InterPro" id="IPR016187">
    <property type="entry name" value="CTDL_fold"/>
</dbReference>
<dbReference type="Gene3D" id="3.10.100.10">
    <property type="entry name" value="Mannose-Binding Protein A, subunit A"/>
    <property type="match status" value="1"/>
</dbReference>
<protein>
    <recommendedName>
        <fullName evidence="2">C-type lectin domain-containing protein</fullName>
    </recommendedName>
</protein>
<proteinExistence type="predicted"/>
<dbReference type="InterPro" id="IPR001304">
    <property type="entry name" value="C-type_lectin-like"/>
</dbReference>
<organism evidence="3">
    <name type="scientific">Graphocephala atropunctata</name>
    <dbReference type="NCBI Taxonomy" id="36148"/>
    <lineage>
        <taxon>Eukaryota</taxon>
        <taxon>Metazoa</taxon>
        <taxon>Ecdysozoa</taxon>
        <taxon>Arthropoda</taxon>
        <taxon>Hexapoda</taxon>
        <taxon>Insecta</taxon>
        <taxon>Pterygota</taxon>
        <taxon>Neoptera</taxon>
        <taxon>Paraneoptera</taxon>
        <taxon>Hemiptera</taxon>
        <taxon>Auchenorrhyncha</taxon>
        <taxon>Membracoidea</taxon>
        <taxon>Cicadellidae</taxon>
        <taxon>Cicadellinae</taxon>
        <taxon>Cicadellini</taxon>
        <taxon>Graphocephala</taxon>
    </lineage>
</organism>
<name>A0A1B6MNE9_9HEMI</name>
<dbReference type="EMBL" id="GEBQ01002503">
    <property type="protein sequence ID" value="JAT37474.1"/>
    <property type="molecule type" value="Transcribed_RNA"/>
</dbReference>
<feature type="signal peptide" evidence="1">
    <location>
        <begin position="1"/>
        <end position="21"/>
    </location>
</feature>
<evidence type="ECO:0000256" key="1">
    <source>
        <dbReference type="SAM" id="SignalP"/>
    </source>
</evidence>
<accession>A0A1B6MNE9</accession>
<evidence type="ECO:0000313" key="3">
    <source>
        <dbReference type="EMBL" id="JAT37474.1"/>
    </source>
</evidence>
<sequence>RVTMGMSALLVCLAGLTLVLGDVASSDVVSPQRKKHFEVVITPAQMNWYAAYQYCRREGLQLASISSQADHNNANIVLNKTLEDLQYVAHCYWTSGNDLAAQGYWSWMSSGQSVVGVKGWKNGFTRRYTYDCVYYMYDGDLSSWVWASGPCSDTCASLCEFQQ</sequence>
<gene>
    <name evidence="3" type="ORF">g.24355</name>
</gene>
<feature type="domain" description="C-type lectin" evidence="2">
    <location>
        <begin position="46"/>
        <end position="160"/>
    </location>
</feature>
<dbReference type="InterPro" id="IPR016186">
    <property type="entry name" value="C-type_lectin-like/link_sf"/>
</dbReference>
<dbReference type="AlphaFoldDB" id="A0A1B6MNE9"/>